<feature type="region of interest" description="Disordered" evidence="2">
    <location>
        <begin position="507"/>
        <end position="562"/>
    </location>
</feature>
<proteinExistence type="predicted"/>
<reference evidence="5" key="1">
    <citation type="submission" date="2016-11" db="UniProtKB">
        <authorList>
            <consortium name="WormBaseParasite"/>
        </authorList>
    </citation>
    <scope>IDENTIFICATION</scope>
</reference>
<dbReference type="AlphaFoldDB" id="A0A1I8GHS4"/>
<dbReference type="Proteomes" id="UP000095280">
    <property type="component" value="Unplaced"/>
</dbReference>
<feature type="domain" description="WSC" evidence="3">
    <location>
        <begin position="60"/>
        <end position="150"/>
    </location>
</feature>
<feature type="compositionally biased region" description="Basic and acidic residues" evidence="2">
    <location>
        <begin position="638"/>
        <end position="648"/>
    </location>
</feature>
<evidence type="ECO:0000313" key="5">
    <source>
        <dbReference type="WBParaSite" id="maker-uti_cns_0002056-snap-gene-0.14-mRNA-1"/>
    </source>
</evidence>
<keyword evidence="4" id="KW-1185">Reference proteome</keyword>
<evidence type="ECO:0000256" key="1">
    <source>
        <dbReference type="ARBA" id="ARBA00022737"/>
    </source>
</evidence>
<accession>A0A1I8GHS4</accession>
<name>A0A1I8GHS4_9PLAT</name>
<dbReference type="PANTHER" id="PTHR45964">
    <property type="entry name" value="WSCD FAMILY MEMBER CG9164"/>
    <property type="match status" value="1"/>
</dbReference>
<organism evidence="4 5">
    <name type="scientific">Macrostomum lignano</name>
    <dbReference type="NCBI Taxonomy" id="282301"/>
    <lineage>
        <taxon>Eukaryota</taxon>
        <taxon>Metazoa</taxon>
        <taxon>Spiralia</taxon>
        <taxon>Lophotrochozoa</taxon>
        <taxon>Platyhelminthes</taxon>
        <taxon>Rhabditophora</taxon>
        <taxon>Macrostomorpha</taxon>
        <taxon>Macrostomida</taxon>
        <taxon>Macrostomidae</taxon>
        <taxon>Macrostomum</taxon>
    </lineage>
</organism>
<feature type="compositionally biased region" description="Polar residues" evidence="2">
    <location>
        <begin position="511"/>
        <end position="520"/>
    </location>
</feature>
<dbReference type="InterPro" id="IPR051589">
    <property type="entry name" value="Sialate-O-sulfotransferase"/>
</dbReference>
<feature type="compositionally biased region" description="Basic residues" evidence="2">
    <location>
        <begin position="623"/>
        <end position="637"/>
    </location>
</feature>
<evidence type="ECO:0000259" key="3">
    <source>
        <dbReference type="PROSITE" id="PS51212"/>
    </source>
</evidence>
<dbReference type="PROSITE" id="PS51212">
    <property type="entry name" value="WSC"/>
    <property type="match status" value="1"/>
</dbReference>
<keyword evidence="1" id="KW-0677">Repeat</keyword>
<evidence type="ECO:0000256" key="2">
    <source>
        <dbReference type="SAM" id="MobiDB-lite"/>
    </source>
</evidence>
<dbReference type="SMART" id="SM00321">
    <property type="entry name" value="WSC"/>
    <property type="match status" value="1"/>
</dbReference>
<dbReference type="WBParaSite" id="maker-uti_cns_0002056-snap-gene-0.14-mRNA-1">
    <property type="protein sequence ID" value="maker-uti_cns_0002056-snap-gene-0.14-mRNA-1"/>
    <property type="gene ID" value="maker-uti_cns_0002056-snap-gene-0.14"/>
</dbReference>
<dbReference type="PANTHER" id="PTHR45964:SF5">
    <property type="entry name" value="WSCD FAMILY MEMBER CG9164"/>
    <property type="match status" value="1"/>
</dbReference>
<feature type="region of interest" description="Disordered" evidence="2">
    <location>
        <begin position="713"/>
        <end position="754"/>
    </location>
</feature>
<sequence>RKPLEPKWQHKKAELSRADLRKMASPQAICQTRTPLFLDDSMSWILLPISLLLVLSQASAYRYIGCYLDAGSRDLPVHAGSGSMSAARCNQLCAGRRYKYFGLQFSKECWCGNRYGKYGRRSNSECSMSCTGRRSEKCGNAWRNSIYATDLSSGRPIRDSMAAKVRSMFAVIPSNVVCSSCLITTFHHKRVGHSSENFPVSELNSRMSRYPAKARNKLRVLQFGVNAKTTFEDSKQVISIGPSHAKKTTYFGIARRVNNRVHLGMVSADVLATLVQKYKVYKKRVCRKILFWKKCKTHTIKQRRGYHGHEIRQIDAALQSETMRLFMKNLGHVLLCGNPVSGNDRRLEGNAINGTLRMCADYSVHVTQRSIRLGADDVACQLESPTAQQVVWTDQAGAAIQSRVGHSLVADLEGGAQQASVRCVNLLLERLRQRPRLCVVQQDGLDHAALWRQSCVNGEFSQKWSLEPSLRDSASSEAVRSSGEVGNQYQEQACCMISGPLKVRLKRQKQPTEAVSTKQASAKAPDVTSLTPARNKDDPKAAESMVDNSSQTEPNKAADEEQDTVFDSADAAPRGSKAALNGIVWLETPGSLLVLRDVIWRGRRYVGALLPEEAAPVPTAHSKTARRRSGRRRRRQRRLQDRQQRRECQPLACSQTPLLPEMVSKVPLLTEQSCDGSVVYRISLKRPQSQESCSKTSDQIKMEDGSKQLKLEESSIDEAKSEQVNPKDGAGYTADCNEEDKADNSKSTCAYSDISDDDETAVPAALPPGAPGTALSPFFTMEFHPSVLAAYARCLLEQQQRLIGMLQ</sequence>
<feature type="region of interest" description="Disordered" evidence="2">
    <location>
        <begin position="616"/>
        <end position="648"/>
    </location>
</feature>
<evidence type="ECO:0000313" key="4">
    <source>
        <dbReference type="Proteomes" id="UP000095280"/>
    </source>
</evidence>
<protein>
    <submittedName>
        <fullName evidence="5">WSC domain-containing protein</fullName>
    </submittedName>
</protein>
<dbReference type="InterPro" id="IPR002889">
    <property type="entry name" value="WSC_carb-bd"/>
</dbReference>
<dbReference type="Pfam" id="PF01822">
    <property type="entry name" value="WSC"/>
    <property type="match status" value="1"/>
</dbReference>